<evidence type="ECO:0000256" key="7">
    <source>
        <dbReference type="SAM" id="MobiDB-lite"/>
    </source>
</evidence>
<evidence type="ECO:0000256" key="8">
    <source>
        <dbReference type="SAM" id="SignalP"/>
    </source>
</evidence>
<feature type="region of interest" description="Disordered" evidence="7">
    <location>
        <begin position="847"/>
        <end position="951"/>
    </location>
</feature>
<feature type="signal peptide" evidence="8">
    <location>
        <begin position="1"/>
        <end position="19"/>
    </location>
</feature>
<gene>
    <name evidence="10" type="primary">LOC115007039</name>
</gene>
<keyword evidence="3 8" id="KW-0732">Signal</keyword>
<name>A0A6J2PIX9_COTGO</name>
<evidence type="ECO:0000256" key="2">
    <source>
        <dbReference type="ARBA" id="ARBA00011016"/>
    </source>
</evidence>
<dbReference type="InterPro" id="IPR010335">
    <property type="entry name" value="Mesothelin"/>
</dbReference>
<keyword evidence="5" id="KW-0472">Membrane</keyword>
<dbReference type="RefSeq" id="XP_029285570.1">
    <property type="nucleotide sequence ID" value="XM_029429710.1"/>
</dbReference>
<organism evidence="9 10">
    <name type="scientific">Cottoperca gobio</name>
    <name type="common">Frogmouth</name>
    <name type="synonym">Aphritis gobio</name>
    <dbReference type="NCBI Taxonomy" id="56716"/>
    <lineage>
        <taxon>Eukaryota</taxon>
        <taxon>Metazoa</taxon>
        <taxon>Chordata</taxon>
        <taxon>Craniata</taxon>
        <taxon>Vertebrata</taxon>
        <taxon>Euteleostomi</taxon>
        <taxon>Actinopterygii</taxon>
        <taxon>Neopterygii</taxon>
        <taxon>Teleostei</taxon>
        <taxon>Neoteleostei</taxon>
        <taxon>Acanthomorphata</taxon>
        <taxon>Eupercaria</taxon>
        <taxon>Perciformes</taxon>
        <taxon>Notothenioidei</taxon>
        <taxon>Bovichtidae</taxon>
        <taxon>Cottoperca</taxon>
    </lineage>
</organism>
<reference evidence="10" key="1">
    <citation type="submission" date="2025-08" db="UniProtKB">
        <authorList>
            <consortium name="RefSeq"/>
        </authorList>
    </citation>
    <scope>IDENTIFICATION</scope>
</reference>
<evidence type="ECO:0000256" key="4">
    <source>
        <dbReference type="ARBA" id="ARBA00022889"/>
    </source>
</evidence>
<dbReference type="GO" id="GO:0007160">
    <property type="term" value="P:cell-matrix adhesion"/>
    <property type="evidence" value="ECO:0007669"/>
    <property type="project" value="TreeGrafter"/>
</dbReference>
<evidence type="ECO:0000313" key="10">
    <source>
        <dbReference type="RefSeq" id="XP_029285570.1"/>
    </source>
</evidence>
<evidence type="ECO:0000256" key="5">
    <source>
        <dbReference type="ARBA" id="ARBA00023136"/>
    </source>
</evidence>
<dbReference type="OrthoDB" id="9329195at2759"/>
<dbReference type="PANTHER" id="PTHR23412:SF6">
    <property type="entry name" value="MESOTHELIN"/>
    <property type="match status" value="1"/>
</dbReference>
<dbReference type="InParanoid" id="A0A6J2PIX9"/>
<dbReference type="Pfam" id="PF06060">
    <property type="entry name" value="Mesothelin"/>
    <property type="match status" value="1"/>
</dbReference>
<comment type="similarity">
    <text evidence="2">Belongs to the mesothelin family.</text>
</comment>
<protein>
    <submittedName>
        <fullName evidence="10">Mesothelin-like protein</fullName>
    </submittedName>
</protein>
<evidence type="ECO:0000256" key="1">
    <source>
        <dbReference type="ARBA" id="ARBA00004370"/>
    </source>
</evidence>
<feature type="chain" id="PRO_5027120902" evidence="8">
    <location>
        <begin position="20"/>
        <end position="951"/>
    </location>
</feature>
<keyword evidence="6" id="KW-0325">Glycoprotein</keyword>
<dbReference type="GO" id="GO:0009986">
    <property type="term" value="C:cell surface"/>
    <property type="evidence" value="ECO:0007669"/>
    <property type="project" value="TreeGrafter"/>
</dbReference>
<dbReference type="PANTHER" id="PTHR23412">
    <property type="entry name" value="STEREOCILIN RELATED"/>
    <property type="match status" value="1"/>
</dbReference>
<evidence type="ECO:0000313" key="9">
    <source>
        <dbReference type="Proteomes" id="UP000504630"/>
    </source>
</evidence>
<dbReference type="InterPro" id="IPR026664">
    <property type="entry name" value="Stereocilin-rel"/>
</dbReference>
<keyword evidence="9" id="KW-1185">Reference proteome</keyword>
<dbReference type="KEGG" id="cgob:115007039"/>
<keyword evidence="4" id="KW-0130">Cell adhesion</keyword>
<proteinExistence type="inferred from homology"/>
<evidence type="ECO:0000256" key="6">
    <source>
        <dbReference type="ARBA" id="ARBA00023180"/>
    </source>
</evidence>
<evidence type="ECO:0000256" key="3">
    <source>
        <dbReference type="ARBA" id="ARBA00022729"/>
    </source>
</evidence>
<feature type="compositionally biased region" description="Low complexity" evidence="7">
    <location>
        <begin position="855"/>
        <end position="951"/>
    </location>
</feature>
<sequence length="951" mass="103200">MGPFMSFLTLEDLLTFGSAEVLQVFTVNPLNMVFFNHSTFPLNLTNYYTELVYLQESNFNPLLLPLACRCVAPGPAFSQLTSAESMTVLLNLNSVCTDLDPQISAALAGNLGDNIDATAISALGNESTGISIGQIKKINPQDLLSALSTLSSVMGWTDGQAKSIIQTLMSSGLMKINSMSSLFMLGSLVVGIPVKTFTSISGSQLLTASKNPSFLQHMMSASQIVQYTFVTQIISVSTNSEMIIQNIPDEMATEIPRAQLLGLSNTGSVISRLNKKKWKQQQVELFFEVIAVESATATLGSPNNLSSSVLQGFTCTSVRSVKTVQIKKLVKACRRRRQNKVTLVETQLTCMYNHIKGDSDATSFHLYPPDVLLYYDYSLVPQADCRSYFEQLADADFTVFSSDLSYKRTALFVNARSCLGITTTSLTEDNISVMGNMCCDLDGSYIENSDPSILEKLKNCPDLTKAQAAAVEALLESGRTRYGAPSTWNKETLKDLEMLPLYLPSTFYDNFNKRTKRRFLRYFLRILRRNRVSRQKKRRLKRAIRSSIRNKSKRSIVTECTVGQITQVTISDEAFPFDYDDTAQFNCCLSASIVQDNLEAITEKVDDEEYLRIVLSKLREAYSAISTIPEDQVQLLGPASRVATMDDINIWSITQIDTLSALMDSSNGEWNSSLTKAVISKYLSNEGNSLGSSELNTIGGANLCVLDVDVLKNISSQSLKEADALTVSTCTTEKKKALFTIAREAFATNTRSAVAVATYQLTQPFLAGADLAYVKGLTTSGINMDLATFTSLDENVILNLSVNEVGGLLGTNLPDLKSYENQMVVQNWVSRQFQSDLNTLGVGLVGGRAGSTTIPNSMTTTGSPTTPNSMTTTGSLTTPNSMTTTGSPTTPNSMTTTGSPTTPNSMTTTGTGSPTTPNTMTTTGSPTTPNPLTTTSSPTTSASSTNTNTTG</sequence>
<dbReference type="Proteomes" id="UP000504630">
    <property type="component" value="Chromosome 1"/>
</dbReference>
<accession>A0A6J2PIX9</accession>
<dbReference type="AlphaFoldDB" id="A0A6J2PIX9"/>
<dbReference type="GO" id="GO:0016020">
    <property type="term" value="C:membrane"/>
    <property type="evidence" value="ECO:0007669"/>
    <property type="project" value="UniProtKB-SubCell"/>
</dbReference>
<dbReference type="GeneID" id="115007039"/>
<comment type="subcellular location">
    <subcellularLocation>
        <location evidence="1">Membrane</location>
    </subcellularLocation>
</comment>